<feature type="region of interest" description="Disordered" evidence="1">
    <location>
        <begin position="242"/>
        <end position="269"/>
    </location>
</feature>
<gene>
    <name evidence="3" type="ORF">ROZALSC1DRAFT_24254</name>
</gene>
<evidence type="ECO:0000256" key="2">
    <source>
        <dbReference type="SAM" id="Phobius"/>
    </source>
</evidence>
<dbReference type="EMBL" id="ML005864">
    <property type="protein sequence ID" value="RKP17392.1"/>
    <property type="molecule type" value="Genomic_DNA"/>
</dbReference>
<evidence type="ECO:0000256" key="1">
    <source>
        <dbReference type="SAM" id="MobiDB-lite"/>
    </source>
</evidence>
<accession>A0A4P9YER0</accession>
<evidence type="ECO:0000313" key="3">
    <source>
        <dbReference type="EMBL" id="RKP17392.1"/>
    </source>
</evidence>
<sequence length="269" mass="30097">MVLKWIFRALNFLSLITASFACFKASRGYKRNKDALILSNAVFFLFIGLHQLALIIESFYVDVAITYIEDLPDWCERGVCYVLLLWQKMSRIIKVNVAIGSIVRRINKKTAIGSLVFVNACLLSVMIYDVRITGITQYVKAAAMSIGCAILVVYNRNLNENTKTGLVRLAGVLLASSAIYIIGVYKLYTSSVNSFSLYTCDYKVGITEFFESTEKKVTTYMAYACGGFLIGIYFLNSKPVKSNQKPTKDNTSSHGTMENLKMKSSEANK</sequence>
<keyword evidence="2" id="KW-1133">Transmembrane helix</keyword>
<feature type="transmembrane region" description="Helical" evidence="2">
    <location>
        <begin position="134"/>
        <end position="154"/>
    </location>
</feature>
<feature type="compositionally biased region" description="Basic and acidic residues" evidence="1">
    <location>
        <begin position="260"/>
        <end position="269"/>
    </location>
</feature>
<reference evidence="4" key="1">
    <citation type="journal article" date="2018" name="Nat. Microbiol.">
        <title>Leveraging single-cell genomics to expand the fungal tree of life.</title>
        <authorList>
            <person name="Ahrendt S.R."/>
            <person name="Quandt C.A."/>
            <person name="Ciobanu D."/>
            <person name="Clum A."/>
            <person name="Salamov A."/>
            <person name="Andreopoulos B."/>
            <person name="Cheng J.F."/>
            <person name="Woyke T."/>
            <person name="Pelin A."/>
            <person name="Henrissat B."/>
            <person name="Reynolds N.K."/>
            <person name="Benny G.L."/>
            <person name="Smith M.E."/>
            <person name="James T.Y."/>
            <person name="Grigoriev I.V."/>
        </authorList>
    </citation>
    <scope>NUCLEOTIDE SEQUENCE [LARGE SCALE GENOMIC DNA]</scope>
    <source>
        <strain evidence="4">CSF55</strain>
    </source>
</reference>
<evidence type="ECO:0000313" key="4">
    <source>
        <dbReference type="Proteomes" id="UP000281549"/>
    </source>
</evidence>
<feature type="compositionally biased region" description="Polar residues" evidence="1">
    <location>
        <begin position="242"/>
        <end position="256"/>
    </location>
</feature>
<protein>
    <submittedName>
        <fullName evidence="3">Uncharacterized protein</fullName>
    </submittedName>
</protein>
<keyword evidence="2" id="KW-0472">Membrane</keyword>
<proteinExistence type="predicted"/>
<feature type="transmembrane region" description="Helical" evidence="2">
    <location>
        <begin position="166"/>
        <end position="188"/>
    </location>
</feature>
<feature type="transmembrane region" description="Helical" evidence="2">
    <location>
        <begin position="35"/>
        <end position="61"/>
    </location>
</feature>
<name>A0A4P9YER0_ROZAC</name>
<organism evidence="3 4">
    <name type="scientific">Rozella allomycis (strain CSF55)</name>
    <dbReference type="NCBI Taxonomy" id="988480"/>
    <lineage>
        <taxon>Eukaryota</taxon>
        <taxon>Fungi</taxon>
        <taxon>Fungi incertae sedis</taxon>
        <taxon>Cryptomycota</taxon>
        <taxon>Cryptomycota incertae sedis</taxon>
        <taxon>Rozella</taxon>
    </lineage>
</organism>
<dbReference type="AlphaFoldDB" id="A0A4P9YER0"/>
<feature type="transmembrane region" description="Helical" evidence="2">
    <location>
        <begin position="6"/>
        <end position="23"/>
    </location>
</feature>
<feature type="transmembrane region" description="Helical" evidence="2">
    <location>
        <begin position="217"/>
        <end position="235"/>
    </location>
</feature>
<keyword evidence="2" id="KW-0812">Transmembrane</keyword>
<dbReference type="PROSITE" id="PS51257">
    <property type="entry name" value="PROKAR_LIPOPROTEIN"/>
    <property type="match status" value="1"/>
</dbReference>
<dbReference type="Proteomes" id="UP000281549">
    <property type="component" value="Unassembled WGS sequence"/>
</dbReference>